<dbReference type="GO" id="GO:0006310">
    <property type="term" value="P:DNA recombination"/>
    <property type="evidence" value="ECO:0007669"/>
    <property type="project" value="UniProtKB-KW"/>
</dbReference>
<gene>
    <name evidence="5" type="ORF">BACSTE_00990</name>
</gene>
<evidence type="ECO:0000256" key="1">
    <source>
        <dbReference type="ARBA" id="ARBA00008857"/>
    </source>
</evidence>
<organism evidence="5 6">
    <name type="scientific">Bacteroides stercoris ATCC 43183</name>
    <dbReference type="NCBI Taxonomy" id="449673"/>
    <lineage>
        <taxon>Bacteria</taxon>
        <taxon>Pseudomonadati</taxon>
        <taxon>Bacteroidota</taxon>
        <taxon>Bacteroidia</taxon>
        <taxon>Bacteroidales</taxon>
        <taxon>Bacteroidaceae</taxon>
        <taxon>Bacteroides</taxon>
    </lineage>
</organism>
<protein>
    <submittedName>
        <fullName evidence="5">Site-specific recombinase, phage integrase family</fullName>
    </submittedName>
</protein>
<comment type="caution">
    <text evidence="5">The sequence shown here is derived from an EMBL/GenBank/DDBJ whole genome shotgun (WGS) entry which is preliminary data.</text>
</comment>
<evidence type="ECO:0000313" key="6">
    <source>
        <dbReference type="Proteomes" id="UP000004713"/>
    </source>
</evidence>
<dbReference type="Pfam" id="PF13102">
    <property type="entry name" value="Phage_int_SAM_5"/>
    <property type="match status" value="1"/>
</dbReference>
<dbReference type="Gene3D" id="1.10.443.10">
    <property type="entry name" value="Intergrase catalytic core"/>
    <property type="match status" value="1"/>
</dbReference>
<dbReference type="PROSITE" id="PS51898">
    <property type="entry name" value="TYR_RECOMBINASE"/>
    <property type="match status" value="1"/>
</dbReference>
<dbReference type="GO" id="GO:0003677">
    <property type="term" value="F:DNA binding"/>
    <property type="evidence" value="ECO:0007669"/>
    <property type="project" value="UniProtKB-KW"/>
</dbReference>
<dbReference type="SUPFAM" id="SSF56349">
    <property type="entry name" value="DNA breaking-rejoining enzymes"/>
    <property type="match status" value="1"/>
</dbReference>
<dbReference type="InterPro" id="IPR025269">
    <property type="entry name" value="SAM-like_dom"/>
</dbReference>
<reference evidence="5 6" key="2">
    <citation type="submission" date="2007-11" db="EMBL/GenBank/DDBJ databases">
        <authorList>
            <person name="Fulton L."/>
            <person name="Clifton S."/>
            <person name="Fulton B."/>
            <person name="Xu J."/>
            <person name="Minx P."/>
            <person name="Pepin K.H."/>
            <person name="Johnson M."/>
            <person name="Thiruvilangam P."/>
            <person name="Bhonagiri V."/>
            <person name="Nash W.E."/>
            <person name="Mardis E.R."/>
            <person name="Wilson R.K."/>
        </authorList>
    </citation>
    <scope>NUCLEOTIDE SEQUENCE [LARGE SCALE GENOMIC DNA]</scope>
    <source>
        <strain evidence="5 6">ATCC 43183</strain>
    </source>
</reference>
<dbReference type="GeneID" id="31795869"/>
<dbReference type="Gene3D" id="1.10.150.130">
    <property type="match status" value="1"/>
</dbReference>
<feature type="domain" description="Tyr recombinase" evidence="4">
    <location>
        <begin position="225"/>
        <end position="366"/>
    </location>
</feature>
<dbReference type="Proteomes" id="UP000004713">
    <property type="component" value="Unassembled WGS sequence"/>
</dbReference>
<evidence type="ECO:0000256" key="2">
    <source>
        <dbReference type="ARBA" id="ARBA00023125"/>
    </source>
</evidence>
<proteinExistence type="inferred from homology"/>
<keyword evidence="2" id="KW-0238">DNA-binding</keyword>
<name>B0NN78_BACSE</name>
<evidence type="ECO:0000256" key="3">
    <source>
        <dbReference type="ARBA" id="ARBA00023172"/>
    </source>
</evidence>
<dbReference type="InterPro" id="IPR010998">
    <property type="entry name" value="Integrase_recombinase_N"/>
</dbReference>
<comment type="similarity">
    <text evidence="1">Belongs to the 'phage' integrase family.</text>
</comment>
<dbReference type="Pfam" id="PF00589">
    <property type="entry name" value="Phage_integrase"/>
    <property type="match status" value="1"/>
</dbReference>
<dbReference type="PANTHER" id="PTHR30349">
    <property type="entry name" value="PHAGE INTEGRASE-RELATED"/>
    <property type="match status" value="1"/>
</dbReference>
<evidence type="ECO:0000313" key="5">
    <source>
        <dbReference type="EMBL" id="EDS16318.1"/>
    </source>
</evidence>
<dbReference type="InterPro" id="IPR002104">
    <property type="entry name" value="Integrase_catalytic"/>
</dbReference>
<dbReference type="eggNOG" id="COG0582">
    <property type="taxonomic scope" value="Bacteria"/>
</dbReference>
<dbReference type="EMBL" id="ABFZ02000017">
    <property type="protein sequence ID" value="EDS16318.1"/>
    <property type="molecule type" value="Genomic_DNA"/>
</dbReference>
<evidence type="ECO:0000259" key="4">
    <source>
        <dbReference type="PROSITE" id="PS51898"/>
    </source>
</evidence>
<dbReference type="RefSeq" id="WP_005652117.1">
    <property type="nucleotide sequence ID" value="NZ_CP102262.1"/>
</dbReference>
<accession>B0NN78</accession>
<dbReference type="InterPro" id="IPR011010">
    <property type="entry name" value="DNA_brk_join_enz"/>
</dbReference>
<dbReference type="HOGENOM" id="CLU_033139_1_1_10"/>
<dbReference type="PANTHER" id="PTHR30349:SF64">
    <property type="entry name" value="PROPHAGE INTEGRASE INTD-RELATED"/>
    <property type="match status" value="1"/>
</dbReference>
<dbReference type="GO" id="GO:0015074">
    <property type="term" value="P:DNA integration"/>
    <property type="evidence" value="ECO:0007669"/>
    <property type="project" value="InterPro"/>
</dbReference>
<sequence length="366" mass="42463">MRKAKATKVTLRFRMLTTGKETLYLDYYPGIPNPKTGETMRREYLGMYVVPLKKRTGELQTNKDGSHKYNEEDAETIRLAEIIRANRQNELSKAEIYTEAEAELLKAKERSKGDFIAYFRDCAKDKKESNYNNWMSALKHLQDYTKKSDNTTIKRFCDIDLLWCERFRDYLLNVRTHRSDKVVLSNNTAAAYFLKFKIALKSAYKYGYLPKNINEDLKGIKEKESRREFLTLDELKRLVETPCTNPVLKRAALFSALTGLRHSDIRKMKWGELGEDNGKFTLKYTIQKTSKYDELPISEQAMQLCGERQKPDALVFDGLVYSAYANKALAQWLGAAGITRDVTFHCFSHIKSYYSLGTRELQKLSD</sequence>
<dbReference type="InterPro" id="IPR050090">
    <property type="entry name" value="Tyrosine_recombinase_XerCD"/>
</dbReference>
<dbReference type="InterPro" id="IPR013762">
    <property type="entry name" value="Integrase-like_cat_sf"/>
</dbReference>
<keyword evidence="3" id="KW-0233">DNA recombination</keyword>
<dbReference type="AlphaFoldDB" id="B0NN78"/>
<reference evidence="5 6" key="1">
    <citation type="submission" date="2007-11" db="EMBL/GenBank/DDBJ databases">
        <title>Draft genome sequence of Bacteroides stercoris(ATCC 43183).</title>
        <authorList>
            <person name="Sudarsanam P."/>
            <person name="Ley R."/>
            <person name="Guruge J."/>
            <person name="Turnbaugh P.J."/>
            <person name="Mahowald M."/>
            <person name="Liep D."/>
            <person name="Gordon J."/>
        </authorList>
    </citation>
    <scope>NUCLEOTIDE SEQUENCE [LARGE SCALE GENOMIC DNA]</scope>
    <source>
        <strain evidence="5 6">ATCC 43183</strain>
    </source>
</reference>